<keyword evidence="3" id="KW-0067">ATP-binding</keyword>
<dbReference type="EMBL" id="FUYM01000001">
    <property type="protein sequence ID" value="SKB31077.1"/>
    <property type="molecule type" value="Genomic_DNA"/>
</dbReference>
<evidence type="ECO:0000256" key="3">
    <source>
        <dbReference type="ARBA" id="ARBA00022840"/>
    </source>
</evidence>
<feature type="region of interest" description="Disordered" evidence="4">
    <location>
        <begin position="321"/>
        <end position="341"/>
    </location>
</feature>
<dbReference type="InterPro" id="IPR006500">
    <property type="entry name" value="Helicase_put_C_phage/plasmid"/>
</dbReference>
<dbReference type="PROSITE" id="PS51206">
    <property type="entry name" value="SF3_HELICASE_1"/>
    <property type="match status" value="1"/>
</dbReference>
<evidence type="ECO:0000313" key="6">
    <source>
        <dbReference type="EMBL" id="SKB31077.1"/>
    </source>
</evidence>
<dbReference type="Gene3D" id="3.30.70.1790">
    <property type="entry name" value="RepB DNA-primase, N-terminal domain"/>
    <property type="match status" value="1"/>
</dbReference>
<evidence type="ECO:0000256" key="2">
    <source>
        <dbReference type="ARBA" id="ARBA00022801"/>
    </source>
</evidence>
<keyword evidence="7" id="KW-1185">Reference proteome</keyword>
<proteinExistence type="predicted"/>
<evidence type="ECO:0000256" key="4">
    <source>
        <dbReference type="SAM" id="MobiDB-lite"/>
    </source>
</evidence>
<dbReference type="NCBIfam" id="TIGR01613">
    <property type="entry name" value="primase_Cterm"/>
    <property type="match status" value="1"/>
</dbReference>
<sequence>MRNRDYTATADFLKGFFAETLHKVELRACPNVKGLAGAKSVMTDTDLQRVSFCIEKDVDGIGVYFGVCTRQEGATSGNLDTVAECPALWVDIDCAKQGISGDDALAALNFLPHPPSLIVNSGGGLHAYWLLEQPVDVSPGQHTREVVTACLRQLAMVLAGDLQCAELARILRLPGTMNSKSATKLLYDGQPALCEVIENSGRVHDFDTLRLWLGTQRAVLHGRIEAPRPVVETDPFVRYAREVGYEPAIDVEAELAGIVPGHHRNGIHPTQLRVSMSLLARGYDDDEIVEMLLKATAHHAPANDRWDWSAEEKALRNMISSGRKKVEERQKSAPQRVIPSTSGNAALKLVHDADADDEEEPSPKGTVKESKSATVAVGKAAIGVWKERYGPVMHTQGTTYCYEGGIWEVWNDTLHQRLRAIIQEACAALGLEPKTALLNAAKAYFMDRPELTHNEVTFDAHGLLIAEDGCLDLNTLEIIDHSPKHYALFKVSANVRGSRECPAWLDFLQGAFADRGCSAEIISTIQEWYGVSIAVTRSRPLLKGMLVHGPSRSGKTQVSKVLRGLLGPKHICNALMRDLEGRFGKEPLIGKRGWIADDAIGPKEYLDAETYKVVVTGEDTSAQMKGGKNWEGRFGFPVMLTANNLPRVNDKSDATYNRSLILPMTVVRPETAPEPEGYESLADKVIAEELTGVLWWAVEGRRRVMARGRFDPPAPMTDAKRSFQDSNDPIGTWIRECVELSDDTKVARKDLAASFNGWWALESEDGKDFSSNSITREILSRFPTIDECKSHGERMFGGIRLNEEGLFAWDHRVGSAAGFDKKVGFSLVKEEVNRYYDMRPAYRNVINSSSDEEKVPPVSAPPTGRDLAKTRF</sequence>
<evidence type="ECO:0000259" key="5">
    <source>
        <dbReference type="PROSITE" id="PS51206"/>
    </source>
</evidence>
<dbReference type="SUPFAM" id="SSF52540">
    <property type="entry name" value="P-loop containing nucleoside triphosphate hydrolases"/>
    <property type="match status" value="1"/>
</dbReference>
<dbReference type="InterPro" id="IPR045455">
    <property type="entry name" value="NrS-1_pol-like_helicase"/>
</dbReference>
<feature type="domain" description="SF3 helicase" evidence="5">
    <location>
        <begin position="520"/>
        <end position="677"/>
    </location>
</feature>
<name>A0A1T5A8M9_9SPHN</name>
<dbReference type="InterPro" id="IPR051620">
    <property type="entry name" value="ORF904-like_C"/>
</dbReference>
<dbReference type="Pfam" id="PF19263">
    <property type="entry name" value="DUF5906"/>
    <property type="match status" value="1"/>
</dbReference>
<dbReference type="PANTHER" id="PTHR35372">
    <property type="entry name" value="ATP BINDING PROTEIN-RELATED"/>
    <property type="match status" value="1"/>
</dbReference>
<accession>A0A1T5A8M9</accession>
<organism evidence="6 7">
    <name type="scientific">Rhizorhabdus histidinilytica</name>
    <dbReference type="NCBI Taxonomy" id="439228"/>
    <lineage>
        <taxon>Bacteria</taxon>
        <taxon>Pseudomonadati</taxon>
        <taxon>Pseudomonadota</taxon>
        <taxon>Alphaproteobacteria</taxon>
        <taxon>Sphingomonadales</taxon>
        <taxon>Sphingomonadaceae</taxon>
        <taxon>Rhizorhabdus</taxon>
    </lineage>
</organism>
<dbReference type="GO" id="GO:0016787">
    <property type="term" value="F:hydrolase activity"/>
    <property type="evidence" value="ECO:0007669"/>
    <property type="project" value="UniProtKB-KW"/>
</dbReference>
<dbReference type="Gene3D" id="3.40.50.300">
    <property type="entry name" value="P-loop containing nucleotide triphosphate hydrolases"/>
    <property type="match status" value="1"/>
</dbReference>
<keyword evidence="1" id="KW-0547">Nucleotide-binding</keyword>
<dbReference type="InterPro" id="IPR014015">
    <property type="entry name" value="Helicase_SF3_DNA-vir"/>
</dbReference>
<feature type="region of interest" description="Disordered" evidence="4">
    <location>
        <begin position="847"/>
        <end position="872"/>
    </location>
</feature>
<dbReference type="PANTHER" id="PTHR35372:SF2">
    <property type="entry name" value="SF3 HELICASE DOMAIN-CONTAINING PROTEIN"/>
    <property type="match status" value="1"/>
</dbReference>
<dbReference type="STRING" id="439228.SAMN06295920_101688"/>
<dbReference type="Proteomes" id="UP000189818">
    <property type="component" value="Unassembled WGS sequence"/>
</dbReference>
<dbReference type="GO" id="GO:0005524">
    <property type="term" value="F:ATP binding"/>
    <property type="evidence" value="ECO:0007669"/>
    <property type="project" value="UniProtKB-KW"/>
</dbReference>
<dbReference type="AlphaFoldDB" id="A0A1T5A8M9"/>
<evidence type="ECO:0000313" key="7">
    <source>
        <dbReference type="Proteomes" id="UP000189818"/>
    </source>
</evidence>
<dbReference type="InterPro" id="IPR027417">
    <property type="entry name" value="P-loop_NTPase"/>
</dbReference>
<reference evidence="7" key="1">
    <citation type="submission" date="2017-02" db="EMBL/GenBank/DDBJ databases">
        <authorList>
            <person name="Varghese N."/>
            <person name="Submissions S."/>
        </authorList>
    </citation>
    <scope>NUCLEOTIDE SEQUENCE [LARGE SCALE GENOMIC DNA]</scope>
    <source>
        <strain evidence="7">UM2</strain>
    </source>
</reference>
<keyword evidence="2" id="KW-0378">Hydrolase</keyword>
<evidence type="ECO:0000256" key="1">
    <source>
        <dbReference type="ARBA" id="ARBA00022741"/>
    </source>
</evidence>
<protein>
    <submittedName>
        <fullName evidence="6">Phage/plasmid primase, P4 family, C-terminal domain-containing protein</fullName>
    </submittedName>
</protein>
<gene>
    <name evidence="6" type="ORF">SAMN06295920_101688</name>
</gene>
<dbReference type="RefSeq" id="WP_377266343.1">
    <property type="nucleotide sequence ID" value="NZ_JBHLWD010000001.1"/>
</dbReference>